<evidence type="ECO:0000256" key="1">
    <source>
        <dbReference type="ARBA" id="ARBA00022754"/>
    </source>
</evidence>
<feature type="domain" description="LTD" evidence="7">
    <location>
        <begin position="520"/>
        <end position="636"/>
    </location>
</feature>
<dbReference type="Proteomes" id="UP000215902">
    <property type="component" value="Unassembled WGS sequence"/>
</dbReference>
<dbReference type="GO" id="GO:0005200">
    <property type="term" value="F:structural constituent of cytoskeleton"/>
    <property type="evidence" value="ECO:0007669"/>
    <property type="project" value="TreeGrafter"/>
</dbReference>
<evidence type="ECO:0000313" key="10">
    <source>
        <dbReference type="Proteomes" id="UP000215902"/>
    </source>
</evidence>
<evidence type="ECO:0000256" key="2">
    <source>
        <dbReference type="ARBA" id="ARBA00023054"/>
    </source>
</evidence>
<dbReference type="SUPFAM" id="SSF64593">
    <property type="entry name" value="Intermediate filament protein, coiled coil region"/>
    <property type="match status" value="2"/>
</dbReference>
<evidence type="ECO:0000256" key="6">
    <source>
        <dbReference type="SAM" id="MobiDB-lite"/>
    </source>
</evidence>
<dbReference type="EMBL" id="NIVC01003497">
    <property type="protein sequence ID" value="PAA51142.1"/>
    <property type="molecule type" value="Genomic_DNA"/>
</dbReference>
<keyword evidence="2 3" id="KW-0175">Coiled coil</keyword>
<dbReference type="InterPro" id="IPR001322">
    <property type="entry name" value="Lamin_tail_dom"/>
</dbReference>
<feature type="compositionally biased region" description="Low complexity" evidence="6">
    <location>
        <begin position="464"/>
        <end position="512"/>
    </location>
</feature>
<dbReference type="Pfam" id="PF00038">
    <property type="entry name" value="Filament"/>
    <property type="match status" value="1"/>
</dbReference>
<feature type="region of interest" description="Disordered" evidence="6">
    <location>
        <begin position="622"/>
        <end position="641"/>
    </location>
</feature>
<dbReference type="GO" id="GO:0051664">
    <property type="term" value="P:nuclear pore localization"/>
    <property type="evidence" value="ECO:0007669"/>
    <property type="project" value="TreeGrafter"/>
</dbReference>
<evidence type="ECO:0000256" key="3">
    <source>
        <dbReference type="PIRNR" id="PIRNR005546"/>
    </source>
</evidence>
<proteinExistence type="inferred from homology"/>
<dbReference type="PROSITE" id="PS00226">
    <property type="entry name" value="IF_ROD_1"/>
    <property type="match status" value="1"/>
</dbReference>
<organism evidence="9 10">
    <name type="scientific">Macrostomum lignano</name>
    <dbReference type="NCBI Taxonomy" id="282301"/>
    <lineage>
        <taxon>Eukaryota</taxon>
        <taxon>Metazoa</taxon>
        <taxon>Spiralia</taxon>
        <taxon>Lophotrochozoa</taxon>
        <taxon>Platyhelminthes</taxon>
        <taxon>Rhabditophora</taxon>
        <taxon>Macrostomorpha</taxon>
        <taxon>Macrostomida</taxon>
        <taxon>Macrostomidae</taxon>
        <taxon>Macrostomum</taxon>
    </lineage>
</organism>
<evidence type="ECO:0000313" key="9">
    <source>
        <dbReference type="EMBL" id="PAA51142.1"/>
    </source>
</evidence>
<dbReference type="Gene3D" id="1.20.5.170">
    <property type="match status" value="1"/>
</dbReference>
<feature type="compositionally biased region" description="Low complexity" evidence="6">
    <location>
        <begin position="29"/>
        <end position="44"/>
    </location>
</feature>
<evidence type="ECO:0000259" key="8">
    <source>
        <dbReference type="PROSITE" id="PS51842"/>
    </source>
</evidence>
<feature type="domain" description="IF rod" evidence="8">
    <location>
        <begin position="107"/>
        <end position="460"/>
    </location>
</feature>
<dbReference type="InterPro" id="IPR016451">
    <property type="entry name" value="Intermed_filament_ifa/ifb"/>
</dbReference>
<comment type="similarity">
    <text evidence="3 4">Belongs to the intermediate filament family.</text>
</comment>
<dbReference type="Pfam" id="PF00932">
    <property type="entry name" value="LTD"/>
    <property type="match status" value="1"/>
</dbReference>
<gene>
    <name evidence="9" type="ORF">BOX15_Mlig002432g2</name>
</gene>
<dbReference type="PANTHER" id="PTHR45721">
    <property type="entry name" value="LAMIN DM0-RELATED"/>
    <property type="match status" value="1"/>
</dbReference>
<comment type="caution">
    <text evidence="9">The sequence shown here is derived from an EMBL/GenBank/DDBJ whole genome shotgun (WGS) entry which is preliminary data.</text>
</comment>
<feature type="region of interest" description="Disordered" evidence="6">
    <location>
        <begin position="1"/>
        <end position="47"/>
    </location>
</feature>
<dbReference type="PANTHER" id="PTHR45721:SF12">
    <property type="entry name" value="INTERMEDIATE FILAMENT PROTEIN IFA-1"/>
    <property type="match status" value="1"/>
</dbReference>
<dbReference type="GO" id="GO:0090435">
    <property type="term" value="P:protein localization to nuclear envelope"/>
    <property type="evidence" value="ECO:0007669"/>
    <property type="project" value="TreeGrafter"/>
</dbReference>
<dbReference type="AlphaFoldDB" id="A0A267DRI3"/>
<dbReference type="PROSITE" id="PS51841">
    <property type="entry name" value="LTD"/>
    <property type="match status" value="1"/>
</dbReference>
<dbReference type="Gene3D" id="1.20.5.1160">
    <property type="entry name" value="Vasodilator-stimulated phosphoprotein"/>
    <property type="match status" value="2"/>
</dbReference>
<feature type="region of interest" description="Disordered" evidence="6">
    <location>
        <begin position="464"/>
        <end position="527"/>
    </location>
</feature>
<dbReference type="GO" id="GO:0006998">
    <property type="term" value="P:nuclear envelope organization"/>
    <property type="evidence" value="ECO:0007669"/>
    <property type="project" value="TreeGrafter"/>
</dbReference>
<dbReference type="InterPro" id="IPR018039">
    <property type="entry name" value="IF_conserved"/>
</dbReference>
<dbReference type="InterPro" id="IPR039008">
    <property type="entry name" value="IF_rod_dom"/>
</dbReference>
<evidence type="ECO:0000256" key="5">
    <source>
        <dbReference type="SAM" id="Coils"/>
    </source>
</evidence>
<dbReference type="STRING" id="282301.A0A267DRI3"/>
<protein>
    <recommendedName>
        <fullName evidence="11">IF rod domain-containing protein</fullName>
    </recommendedName>
</protein>
<evidence type="ECO:0008006" key="11">
    <source>
        <dbReference type="Google" id="ProtNLM"/>
    </source>
</evidence>
<dbReference type="SMART" id="SM01391">
    <property type="entry name" value="Filament"/>
    <property type="match status" value="1"/>
</dbReference>
<dbReference type="PROSITE" id="PS51842">
    <property type="entry name" value="IF_ROD_2"/>
    <property type="match status" value="1"/>
</dbReference>
<dbReference type="GO" id="GO:0007097">
    <property type="term" value="P:nuclear migration"/>
    <property type="evidence" value="ECO:0007669"/>
    <property type="project" value="TreeGrafter"/>
</dbReference>
<dbReference type="GO" id="GO:0005882">
    <property type="term" value="C:intermediate filament"/>
    <property type="evidence" value="ECO:0007669"/>
    <property type="project" value="UniProtKB-UniRule"/>
</dbReference>
<dbReference type="SUPFAM" id="SSF74853">
    <property type="entry name" value="Lamin A/C globular tail domain"/>
    <property type="match status" value="1"/>
</dbReference>
<feature type="coiled-coil region" evidence="5">
    <location>
        <begin position="97"/>
        <end position="293"/>
    </location>
</feature>
<feature type="compositionally biased region" description="Low complexity" evidence="6">
    <location>
        <begin position="10"/>
        <end position="21"/>
    </location>
</feature>
<feature type="coiled-coil region" evidence="5">
    <location>
        <begin position="358"/>
        <end position="445"/>
    </location>
</feature>
<sequence>MSSANETKTVKTVKTITSTSGGQAGTTSGGSVTSRSESSSGSFTKRGPITASKTVVINRSLPGSLSVQTRDSVDSAVRVQRSYTAASSELQQTTAGLNNMLTGREKEKKDMRELNERFASYIEKVRFLEAQNRKLSEELQKLRDSWGKETEKVRSLYETELAQLRKLLEDADQYKATMEVRVTTLEDQLNEMEQLLEEANRVHANDRDTIDKLNQQMADYDGEISLLRRRVASFDDERARDQAEIKRLRQDVARLRGDLDTETLNHINAENSAQSLREELEFLRALHDSELKELSALAYRDTTSENREFWKNEMAQALHEIQREYDSKLDVVRSEMESQYSIKVQEARTSNTRDNMELTHLKEENRRIKSQIGDARNRIPELEARNAQLEREIEDLRRELEETMRSSELEKNQLQADLSSCNATLAEYLRELQTLMDAKLSLELEIHAYRKLLEGEEIRINQTSISSREGSSSRTTTVIEQQTSSSSEMSQQQQQQQQQQQISQQQARQQVSIMKGSMTAKTSAQRTSKGSITIQECDSEGKFVTLEFTGKKKEDLSDWTLVRNVDNEKLIVKYTFPKDTVMDSGNKTIKIWAKGQRPADSKDLEMNDQSWGMGSHIVTMLSNADGEEKATHTQKTTYSTE</sequence>
<dbReference type="PIRSF" id="PIRSF005546">
    <property type="entry name" value="Intermed_filamnt_Ifb-2"/>
    <property type="match status" value="1"/>
</dbReference>
<keyword evidence="10" id="KW-1185">Reference proteome</keyword>
<dbReference type="GO" id="GO:0005652">
    <property type="term" value="C:nuclear lamina"/>
    <property type="evidence" value="ECO:0007669"/>
    <property type="project" value="TreeGrafter"/>
</dbReference>
<reference evidence="9 10" key="1">
    <citation type="submission" date="2017-06" db="EMBL/GenBank/DDBJ databases">
        <title>A platform for efficient transgenesis in Macrostomum lignano, a flatworm model organism for stem cell research.</title>
        <authorList>
            <person name="Berezikov E."/>
        </authorList>
    </citation>
    <scope>NUCLEOTIDE SEQUENCE [LARGE SCALE GENOMIC DNA]</scope>
    <source>
        <strain evidence="9">DV1</strain>
        <tissue evidence="9">Whole organism</tissue>
    </source>
</reference>
<dbReference type="InterPro" id="IPR036415">
    <property type="entry name" value="Lamin_tail_dom_sf"/>
</dbReference>
<name>A0A267DRI3_9PLAT</name>
<accession>A0A267DRI3</accession>
<evidence type="ECO:0000256" key="4">
    <source>
        <dbReference type="RuleBase" id="RU000685"/>
    </source>
</evidence>
<keyword evidence="1 3" id="KW-0403">Intermediate filament</keyword>
<dbReference type="GO" id="GO:0031507">
    <property type="term" value="P:heterochromatin formation"/>
    <property type="evidence" value="ECO:0007669"/>
    <property type="project" value="TreeGrafter"/>
</dbReference>
<evidence type="ECO:0000259" key="7">
    <source>
        <dbReference type="PROSITE" id="PS51841"/>
    </source>
</evidence>
<dbReference type="OrthoDB" id="2441647at2759"/>
<dbReference type="Gene3D" id="2.60.40.1260">
    <property type="entry name" value="Lamin Tail domain"/>
    <property type="match status" value="1"/>
</dbReference>